<evidence type="ECO:0000313" key="2">
    <source>
        <dbReference type="Proteomes" id="UP001180020"/>
    </source>
</evidence>
<gene>
    <name evidence="1" type="ORF">QJS10_CPB04g01709</name>
</gene>
<reference evidence="1" key="2">
    <citation type="submission" date="2023-06" db="EMBL/GenBank/DDBJ databases">
        <authorList>
            <person name="Ma L."/>
            <person name="Liu K.-W."/>
            <person name="Li Z."/>
            <person name="Hsiao Y.-Y."/>
            <person name="Qi Y."/>
            <person name="Fu T."/>
            <person name="Tang G."/>
            <person name="Zhang D."/>
            <person name="Sun W.-H."/>
            <person name="Liu D.-K."/>
            <person name="Li Y."/>
            <person name="Chen G.-Z."/>
            <person name="Liu X.-D."/>
            <person name="Liao X.-Y."/>
            <person name="Jiang Y.-T."/>
            <person name="Yu X."/>
            <person name="Hao Y."/>
            <person name="Huang J."/>
            <person name="Zhao X.-W."/>
            <person name="Ke S."/>
            <person name="Chen Y.-Y."/>
            <person name="Wu W.-L."/>
            <person name="Hsu J.-L."/>
            <person name="Lin Y.-F."/>
            <person name="Huang M.-D."/>
            <person name="Li C.-Y."/>
            <person name="Huang L."/>
            <person name="Wang Z.-W."/>
            <person name="Zhao X."/>
            <person name="Zhong W.-Y."/>
            <person name="Peng D.-H."/>
            <person name="Ahmad S."/>
            <person name="Lan S."/>
            <person name="Zhang J.-S."/>
            <person name="Tsai W.-C."/>
            <person name="Van De Peer Y."/>
            <person name="Liu Z.-J."/>
        </authorList>
    </citation>
    <scope>NUCLEOTIDE SEQUENCE</scope>
    <source>
        <strain evidence="1">CP</strain>
        <tissue evidence="1">Leaves</tissue>
    </source>
</reference>
<protein>
    <submittedName>
        <fullName evidence="1">Uncharacterized protein</fullName>
    </submittedName>
</protein>
<comment type="caution">
    <text evidence="1">The sequence shown here is derived from an EMBL/GenBank/DDBJ whole genome shotgun (WGS) entry which is preliminary data.</text>
</comment>
<keyword evidence="2" id="KW-1185">Reference proteome</keyword>
<evidence type="ECO:0000313" key="1">
    <source>
        <dbReference type="EMBL" id="KAK1319895.1"/>
    </source>
</evidence>
<organism evidence="1 2">
    <name type="scientific">Acorus calamus</name>
    <name type="common">Sweet flag</name>
    <dbReference type="NCBI Taxonomy" id="4465"/>
    <lineage>
        <taxon>Eukaryota</taxon>
        <taxon>Viridiplantae</taxon>
        <taxon>Streptophyta</taxon>
        <taxon>Embryophyta</taxon>
        <taxon>Tracheophyta</taxon>
        <taxon>Spermatophyta</taxon>
        <taxon>Magnoliopsida</taxon>
        <taxon>Liliopsida</taxon>
        <taxon>Acoraceae</taxon>
        <taxon>Acorus</taxon>
    </lineage>
</organism>
<name>A0AAV9F1H7_ACOCL</name>
<dbReference type="EMBL" id="JAUJYO010000004">
    <property type="protein sequence ID" value="KAK1319895.1"/>
    <property type="molecule type" value="Genomic_DNA"/>
</dbReference>
<proteinExistence type="predicted"/>
<reference evidence="1" key="1">
    <citation type="journal article" date="2023" name="Nat. Commun.">
        <title>Diploid and tetraploid genomes of Acorus and the evolution of monocots.</title>
        <authorList>
            <person name="Ma L."/>
            <person name="Liu K.W."/>
            <person name="Li Z."/>
            <person name="Hsiao Y.Y."/>
            <person name="Qi Y."/>
            <person name="Fu T."/>
            <person name="Tang G.D."/>
            <person name="Zhang D."/>
            <person name="Sun W.H."/>
            <person name="Liu D.K."/>
            <person name="Li Y."/>
            <person name="Chen G.Z."/>
            <person name="Liu X.D."/>
            <person name="Liao X.Y."/>
            <person name="Jiang Y.T."/>
            <person name="Yu X."/>
            <person name="Hao Y."/>
            <person name="Huang J."/>
            <person name="Zhao X.W."/>
            <person name="Ke S."/>
            <person name="Chen Y.Y."/>
            <person name="Wu W.L."/>
            <person name="Hsu J.L."/>
            <person name="Lin Y.F."/>
            <person name="Huang M.D."/>
            <person name="Li C.Y."/>
            <person name="Huang L."/>
            <person name="Wang Z.W."/>
            <person name="Zhao X."/>
            <person name="Zhong W.Y."/>
            <person name="Peng D.H."/>
            <person name="Ahmad S."/>
            <person name="Lan S."/>
            <person name="Zhang J.S."/>
            <person name="Tsai W.C."/>
            <person name="Van de Peer Y."/>
            <person name="Liu Z.J."/>
        </authorList>
    </citation>
    <scope>NUCLEOTIDE SEQUENCE</scope>
    <source>
        <strain evidence="1">CP</strain>
    </source>
</reference>
<dbReference type="AlphaFoldDB" id="A0AAV9F1H7"/>
<accession>A0AAV9F1H7</accession>
<sequence length="92" mass="11026">MGDSREAWLKKVYYEKCPGCKLEQRKEAHLGLPFKELFYVWLVTLGTEIDQGAVIGHQRWRRKRPRWRTAEMEEEGKGYHGWVNSWKESMIV</sequence>
<dbReference type="Proteomes" id="UP001180020">
    <property type="component" value="Unassembled WGS sequence"/>
</dbReference>